<dbReference type="AlphaFoldDB" id="A0A917RU75"/>
<evidence type="ECO:0000313" key="2">
    <source>
        <dbReference type="Proteomes" id="UP000638263"/>
    </source>
</evidence>
<name>A0A917RU75_9NOCA</name>
<protein>
    <submittedName>
        <fullName evidence="1">Uncharacterized protein</fullName>
    </submittedName>
</protein>
<dbReference type="EMBL" id="BMMH01000013">
    <property type="protein sequence ID" value="GGL31988.1"/>
    <property type="molecule type" value="Genomic_DNA"/>
</dbReference>
<gene>
    <name evidence="1" type="ORF">GCM10011588_53470</name>
</gene>
<organism evidence="1 2">
    <name type="scientific">Nocardia jinanensis</name>
    <dbReference type="NCBI Taxonomy" id="382504"/>
    <lineage>
        <taxon>Bacteria</taxon>
        <taxon>Bacillati</taxon>
        <taxon>Actinomycetota</taxon>
        <taxon>Actinomycetes</taxon>
        <taxon>Mycobacteriales</taxon>
        <taxon>Nocardiaceae</taxon>
        <taxon>Nocardia</taxon>
    </lineage>
</organism>
<proteinExistence type="predicted"/>
<reference evidence="1" key="2">
    <citation type="submission" date="2020-09" db="EMBL/GenBank/DDBJ databases">
        <authorList>
            <person name="Sun Q."/>
            <person name="Zhou Y."/>
        </authorList>
    </citation>
    <scope>NUCLEOTIDE SEQUENCE</scope>
    <source>
        <strain evidence="1">CGMCC 4.3508</strain>
    </source>
</reference>
<sequence>MVVGWIRLERLIMQSLAFDSEDLGATEEFLNDAYTHMQISNDSPQGVRTRIRRDVFGPVSLDRLYLGFDMAYDADP</sequence>
<evidence type="ECO:0000313" key="1">
    <source>
        <dbReference type="EMBL" id="GGL31988.1"/>
    </source>
</evidence>
<comment type="caution">
    <text evidence="1">The sequence shown here is derived from an EMBL/GenBank/DDBJ whole genome shotgun (WGS) entry which is preliminary data.</text>
</comment>
<accession>A0A917RU75</accession>
<keyword evidence="2" id="KW-1185">Reference proteome</keyword>
<reference evidence="1" key="1">
    <citation type="journal article" date="2014" name="Int. J. Syst. Evol. Microbiol.">
        <title>Complete genome sequence of Corynebacterium casei LMG S-19264T (=DSM 44701T), isolated from a smear-ripened cheese.</title>
        <authorList>
            <consortium name="US DOE Joint Genome Institute (JGI-PGF)"/>
            <person name="Walter F."/>
            <person name="Albersmeier A."/>
            <person name="Kalinowski J."/>
            <person name="Ruckert C."/>
        </authorList>
    </citation>
    <scope>NUCLEOTIDE SEQUENCE</scope>
    <source>
        <strain evidence="1">CGMCC 4.3508</strain>
    </source>
</reference>
<dbReference type="Proteomes" id="UP000638263">
    <property type="component" value="Unassembled WGS sequence"/>
</dbReference>